<feature type="transmembrane region" description="Helical" evidence="1">
    <location>
        <begin position="477"/>
        <end position="500"/>
    </location>
</feature>
<feature type="transmembrane region" description="Helical" evidence="1">
    <location>
        <begin position="538"/>
        <end position="556"/>
    </location>
</feature>
<keyword evidence="1" id="KW-0472">Membrane</keyword>
<dbReference type="PANTHER" id="PTHR32063:SF16">
    <property type="entry name" value="CATION EFFLUX SYSTEM (ACRB_ACRD_ACRF FAMILY)"/>
    <property type="match status" value="1"/>
</dbReference>
<protein>
    <submittedName>
        <fullName evidence="2">Efflux RND transporter permease subunit</fullName>
    </submittedName>
</protein>
<feature type="transmembrane region" description="Helical" evidence="1">
    <location>
        <begin position="20"/>
        <end position="38"/>
    </location>
</feature>
<dbReference type="InterPro" id="IPR027463">
    <property type="entry name" value="AcrB_DN_DC_subdom"/>
</dbReference>
<evidence type="ECO:0000313" key="3">
    <source>
        <dbReference type="Proteomes" id="UP001140973"/>
    </source>
</evidence>
<name>A0A9X4J0Y9_9VIBR</name>
<reference evidence="2" key="1">
    <citation type="submission" date="2022-02" db="EMBL/GenBank/DDBJ databases">
        <title>Emergence and expansion in Europe of a Vibrio aestuarianus clonal complex pathogenic for oysters.</title>
        <authorList>
            <person name="Mesnil A."/>
            <person name="Travers M.-A."/>
        </authorList>
    </citation>
    <scope>NUCLEOTIDE SEQUENCE</scope>
    <source>
        <strain evidence="2">151-ITT-15-cp-1</strain>
    </source>
</reference>
<feature type="transmembrane region" description="Helical" evidence="1">
    <location>
        <begin position="1023"/>
        <end position="1045"/>
    </location>
</feature>
<comment type="caution">
    <text evidence="2">The sequence shown here is derived from an EMBL/GenBank/DDBJ whole genome shotgun (WGS) entry which is preliminary data.</text>
</comment>
<accession>A0A9X4J0Y9</accession>
<feature type="transmembrane region" description="Helical" evidence="1">
    <location>
        <begin position="896"/>
        <end position="914"/>
    </location>
</feature>
<dbReference type="SUPFAM" id="SSF82714">
    <property type="entry name" value="Multidrug efflux transporter AcrB TolC docking domain, DN and DC subdomains"/>
    <property type="match status" value="2"/>
</dbReference>
<dbReference type="GO" id="GO:0042910">
    <property type="term" value="F:xenobiotic transmembrane transporter activity"/>
    <property type="evidence" value="ECO:0007669"/>
    <property type="project" value="TreeGrafter"/>
</dbReference>
<feature type="transmembrane region" description="Helical" evidence="1">
    <location>
        <begin position="947"/>
        <end position="968"/>
    </location>
</feature>
<dbReference type="Gene3D" id="3.30.70.1430">
    <property type="entry name" value="Multidrug efflux transporter AcrB pore domain"/>
    <property type="match status" value="2"/>
</dbReference>
<feature type="transmembrane region" description="Helical" evidence="1">
    <location>
        <begin position="400"/>
        <end position="420"/>
    </location>
</feature>
<proteinExistence type="predicted"/>
<dbReference type="Pfam" id="PF00873">
    <property type="entry name" value="ACR_tran"/>
    <property type="match status" value="1"/>
</dbReference>
<dbReference type="InterPro" id="IPR001036">
    <property type="entry name" value="Acrflvin-R"/>
</dbReference>
<dbReference type="SUPFAM" id="SSF82866">
    <property type="entry name" value="Multidrug efflux transporter AcrB transmembrane domain"/>
    <property type="match status" value="2"/>
</dbReference>
<sequence length="1053" mass="115127">MDNRLGISGRIAKAFQNSAMTPLLALVGLLMGVFAVMVTPKEEEPQIDVTFADVYIPFPGASPAEVESLVTNPAEQIISEIQGIDKIYSFSQPDGAMIVAIFEVGVPRNEAVVRIYNKLYSNKDWMPAGVGVGEPIIKPKGIEDVPIVSITLSDKSGLYDSQQLTQVAHGLETELKRIDGTRDIYTVGRQPTIVDVRLDPVKMNSFGITLDQLNQHLPAANASSTMLKLTHDNQQFPIQVGQFLTRVEEVKQLVVGLHNNTPVYLSDVATVNLGVDTPTQHVWTSDKQGIYPAVTLAIAKKGGENAVRVAQVVEARVAELENQLIPKGINVEITRDYGQTAADKSNTLIAKLIFATTAVVILVVLAMGWREAIVVGIAIIVTLMITLFASWAWGFTLNRVSLFALIFSIGILVDDAIVVVENIHRHMALGKNKLSELIPVAVDEVGGPTILATLTVIAALLPMAFVSGLMGPYMSPIPINASMGMLISLAVAFVLSPWLAGKFLKSAPHHPEGKAASGIFHRIMNPFVTSSSQRRNRWLLLLGVFALITGSILLPVTKAVILKMLPFDNKSEFQVVLDMPEGASLEKTQRVLFELGAVLNNVPEVSGYQIYAGTAAPINFNGLVRHYFMRNQANQGDIQVNLLGRKERDKDSHSIASEVRPLLNEVAQRFGGKVKVVEVPPGPPVWSPILAEVYGPTPEIRAQAARQLRDIFRSTPDIVDVDMYLPEIHQKWQVVIDRSKASHYQVPYASIVDALATAVGGKPVTYLHSEHSKYPIPVQIQATETAKVRLEQVLNMKVGSLTGSAYPLSDLVEVRQTQMDDYIVHKNLLPMVMVVADMTGEIDSPLYGMFEMALNMDELGLPVEQYYIHQPTGLNGVEIFWDGEWTITYETFRDMGIAYGVGMILIYLLVVAQFKSYLVPLIIMAPIPLTIIGVMPGHAILGAQFTATSMIGMIALAGIIVRNSILLVDFINQQVEAGMEFSEAVIQSAAVRAKPIMLTALAAMIGAVFILDDPIFNGLAISLIFGIFVSTVLTLLVIPVLYYVVMKKRFCHH</sequence>
<dbReference type="Gene3D" id="3.30.2090.10">
    <property type="entry name" value="Multidrug efflux transporter AcrB TolC docking domain, DN and DC subdomains"/>
    <property type="match status" value="2"/>
</dbReference>
<feature type="transmembrane region" description="Helical" evidence="1">
    <location>
        <begin position="989"/>
        <end position="1011"/>
    </location>
</feature>
<feature type="transmembrane region" description="Helical" evidence="1">
    <location>
        <begin position="348"/>
        <end position="366"/>
    </location>
</feature>
<dbReference type="AlphaFoldDB" id="A0A9X4J0Y9"/>
<keyword evidence="1" id="KW-0812">Transmembrane</keyword>
<feature type="transmembrane region" description="Helical" evidence="1">
    <location>
        <begin position="441"/>
        <end position="465"/>
    </location>
</feature>
<dbReference type="Gene3D" id="3.30.70.1320">
    <property type="entry name" value="Multidrug efflux transporter AcrB pore domain like"/>
    <property type="match status" value="1"/>
</dbReference>
<gene>
    <name evidence="2" type="ORF">L9W73_12065</name>
</gene>
<organism evidence="2 3">
    <name type="scientific">Vibrio aestuarianus</name>
    <dbReference type="NCBI Taxonomy" id="28171"/>
    <lineage>
        <taxon>Bacteria</taxon>
        <taxon>Pseudomonadati</taxon>
        <taxon>Pseudomonadota</taxon>
        <taxon>Gammaproteobacteria</taxon>
        <taxon>Vibrionales</taxon>
        <taxon>Vibrionaceae</taxon>
        <taxon>Vibrio</taxon>
    </lineage>
</organism>
<dbReference type="PRINTS" id="PR00702">
    <property type="entry name" value="ACRIFLAVINRP"/>
</dbReference>
<dbReference type="RefSeq" id="WP_171980487.1">
    <property type="nucleotide sequence ID" value="NZ_JAAKZK010000048.1"/>
</dbReference>
<keyword evidence="1" id="KW-1133">Transmembrane helix</keyword>
<dbReference type="GeneID" id="79918856"/>
<dbReference type="EMBL" id="JAKNAP010000043">
    <property type="protein sequence ID" value="MDE1358038.1"/>
    <property type="molecule type" value="Genomic_DNA"/>
</dbReference>
<evidence type="ECO:0000313" key="2">
    <source>
        <dbReference type="EMBL" id="MDE1358038.1"/>
    </source>
</evidence>
<feature type="transmembrane region" description="Helical" evidence="1">
    <location>
        <begin position="373"/>
        <end position="394"/>
    </location>
</feature>
<dbReference type="PANTHER" id="PTHR32063">
    <property type="match status" value="1"/>
</dbReference>
<dbReference type="SUPFAM" id="SSF82693">
    <property type="entry name" value="Multidrug efflux transporter AcrB pore domain, PN1, PN2, PC1 and PC2 subdomains"/>
    <property type="match status" value="3"/>
</dbReference>
<dbReference type="Gene3D" id="3.30.70.1440">
    <property type="entry name" value="Multidrug efflux transporter AcrB pore domain"/>
    <property type="match status" value="1"/>
</dbReference>
<dbReference type="Proteomes" id="UP001140973">
    <property type="component" value="Unassembled WGS sequence"/>
</dbReference>
<evidence type="ECO:0000256" key="1">
    <source>
        <dbReference type="SAM" id="Phobius"/>
    </source>
</evidence>
<feature type="transmembrane region" description="Helical" evidence="1">
    <location>
        <begin position="921"/>
        <end position="941"/>
    </location>
</feature>
<dbReference type="Gene3D" id="1.20.1640.10">
    <property type="entry name" value="Multidrug efflux transporter AcrB transmembrane domain"/>
    <property type="match status" value="2"/>
</dbReference>
<dbReference type="GO" id="GO:0005886">
    <property type="term" value="C:plasma membrane"/>
    <property type="evidence" value="ECO:0007669"/>
    <property type="project" value="TreeGrafter"/>
</dbReference>